<dbReference type="Gene3D" id="3.30.420.10">
    <property type="entry name" value="Ribonuclease H-like superfamily/Ribonuclease H"/>
    <property type="match status" value="1"/>
</dbReference>
<feature type="domain" description="Exonuclease" evidence="4">
    <location>
        <begin position="11"/>
        <end position="193"/>
    </location>
</feature>
<dbReference type="InterPro" id="IPR051274">
    <property type="entry name" value="3-5_Exoribonuclease"/>
</dbReference>
<dbReference type="PANTHER" id="PTHR23044">
    <property type="entry name" value="3'-5' EXONUCLEASE ERI1-RELATED"/>
    <property type="match status" value="1"/>
</dbReference>
<evidence type="ECO:0000313" key="5">
    <source>
        <dbReference type="EMBL" id="KAK8752696.1"/>
    </source>
</evidence>
<comment type="caution">
    <text evidence="5">The sequence shown here is derived from an EMBL/GenBank/DDBJ whole genome shotgun (WGS) entry which is preliminary data.</text>
</comment>
<accession>A0AAW0Y7A4</accession>
<evidence type="ECO:0000256" key="1">
    <source>
        <dbReference type="ARBA" id="ARBA00022722"/>
    </source>
</evidence>
<dbReference type="PANTHER" id="PTHR23044:SF61">
    <property type="entry name" value="3'-5' EXORIBONUCLEASE 1-RELATED"/>
    <property type="match status" value="1"/>
</dbReference>
<keyword evidence="3" id="KW-0269">Exonuclease</keyword>
<dbReference type="InterPro" id="IPR036397">
    <property type="entry name" value="RNaseH_sf"/>
</dbReference>
<reference evidence="5 6" key="1">
    <citation type="journal article" date="2024" name="BMC Genomics">
        <title>Genome assembly of redclaw crayfish (Cherax quadricarinatus) provides insights into its immune adaptation and hypoxia tolerance.</title>
        <authorList>
            <person name="Liu Z."/>
            <person name="Zheng J."/>
            <person name="Li H."/>
            <person name="Fang K."/>
            <person name="Wang S."/>
            <person name="He J."/>
            <person name="Zhou D."/>
            <person name="Weng S."/>
            <person name="Chi M."/>
            <person name="Gu Z."/>
            <person name="He J."/>
            <person name="Li F."/>
            <person name="Wang M."/>
        </authorList>
    </citation>
    <scope>NUCLEOTIDE SEQUENCE [LARGE SCALE GENOMIC DNA]</scope>
    <source>
        <strain evidence="5">ZL_2023a</strain>
    </source>
</reference>
<evidence type="ECO:0000313" key="6">
    <source>
        <dbReference type="Proteomes" id="UP001445076"/>
    </source>
</evidence>
<dbReference type="InterPro" id="IPR013520">
    <property type="entry name" value="Ribonucl_H"/>
</dbReference>
<dbReference type="GO" id="GO:0000175">
    <property type="term" value="F:3'-5'-RNA exonuclease activity"/>
    <property type="evidence" value="ECO:0007669"/>
    <property type="project" value="InterPro"/>
</dbReference>
<proteinExistence type="predicted"/>
<dbReference type="InterPro" id="IPR012337">
    <property type="entry name" value="RNaseH-like_sf"/>
</dbReference>
<name>A0AAW0Y7A4_CHEQU</name>
<evidence type="ECO:0000259" key="4">
    <source>
        <dbReference type="SMART" id="SM00479"/>
    </source>
</evidence>
<dbReference type="CDD" id="cd06133">
    <property type="entry name" value="ERI-1_3'hExo_like"/>
    <property type="match status" value="1"/>
</dbReference>
<dbReference type="AlphaFoldDB" id="A0AAW0Y7A4"/>
<protein>
    <recommendedName>
        <fullName evidence="4">Exonuclease domain-containing protein</fullName>
    </recommendedName>
</protein>
<keyword evidence="6" id="KW-1185">Reference proteome</keyword>
<evidence type="ECO:0000256" key="3">
    <source>
        <dbReference type="ARBA" id="ARBA00022839"/>
    </source>
</evidence>
<dbReference type="Pfam" id="PF00929">
    <property type="entry name" value="RNase_T"/>
    <property type="match status" value="1"/>
</dbReference>
<dbReference type="GO" id="GO:0003676">
    <property type="term" value="F:nucleic acid binding"/>
    <property type="evidence" value="ECO:0007669"/>
    <property type="project" value="InterPro"/>
</dbReference>
<gene>
    <name evidence="5" type="ORF">OTU49_006924</name>
</gene>
<keyword evidence="1" id="KW-0540">Nuclease</keyword>
<dbReference type="Proteomes" id="UP001445076">
    <property type="component" value="Unassembled WGS sequence"/>
</dbReference>
<keyword evidence="2" id="KW-0378">Hydrolase</keyword>
<sequence length="201" mass="23175">MAKRIPQQFEYFLVLDFEATCDDGKKIHPQEIIEFPVLKVNAKTYEVDSQFHHFVKPKHNPKLTDFCMKLTTITQEEVDAGKPFPVVFEEFDKWIQEDVGLNSKFLFVTCGDWDLKTMLPSQCDLENYQVPVYCKTWLNIKKSYAVMTGEYVKGMMPMINGLNLVHIGCLHRGLDDCRNIANILRALADQGCKFLPTMAID</sequence>
<organism evidence="5 6">
    <name type="scientific">Cherax quadricarinatus</name>
    <name type="common">Australian red claw crayfish</name>
    <dbReference type="NCBI Taxonomy" id="27406"/>
    <lineage>
        <taxon>Eukaryota</taxon>
        <taxon>Metazoa</taxon>
        <taxon>Ecdysozoa</taxon>
        <taxon>Arthropoda</taxon>
        <taxon>Crustacea</taxon>
        <taxon>Multicrustacea</taxon>
        <taxon>Malacostraca</taxon>
        <taxon>Eumalacostraca</taxon>
        <taxon>Eucarida</taxon>
        <taxon>Decapoda</taxon>
        <taxon>Pleocyemata</taxon>
        <taxon>Astacidea</taxon>
        <taxon>Parastacoidea</taxon>
        <taxon>Parastacidae</taxon>
        <taxon>Cherax</taxon>
    </lineage>
</organism>
<dbReference type="InterPro" id="IPR047201">
    <property type="entry name" value="ERI-1_3'hExo-like"/>
</dbReference>
<evidence type="ECO:0000256" key="2">
    <source>
        <dbReference type="ARBA" id="ARBA00022801"/>
    </source>
</evidence>
<dbReference type="EMBL" id="JARKIK010000004">
    <property type="protein sequence ID" value="KAK8752696.1"/>
    <property type="molecule type" value="Genomic_DNA"/>
</dbReference>
<dbReference type="SMART" id="SM00479">
    <property type="entry name" value="EXOIII"/>
    <property type="match status" value="1"/>
</dbReference>
<dbReference type="SUPFAM" id="SSF53098">
    <property type="entry name" value="Ribonuclease H-like"/>
    <property type="match status" value="1"/>
</dbReference>